<sequence>MPSLPPTFNDGYAYTERVGPRGVGVGVLAYLAGRYGHSTPGEWLARLGRGEVVLDGVTAQGTETLRAGQTLVWHRPPWPEDAVPLHFAVLHEDAEVLAVSKPSGLPTVPAGGFLNHTLLTLVRRQWPQASPLHRLGRGTSGLVLFSRTAQAGAALSRDWREGRITKTYRALAQGVARQDSYQITTPIGPVPHPQLGEVHAASADGKPSRSTARVLQRRSDSTLFEVDIHTGRPHQIRIHLASIGHPLVGDPLYGAGGLPLAELPGLPGDGGYLLHAHRLGFVHPVTGQQMTLEAPAPDELTLDEE</sequence>
<dbReference type="PROSITE" id="PS01129">
    <property type="entry name" value="PSI_RLU"/>
    <property type="match status" value="1"/>
</dbReference>
<reference evidence="5" key="1">
    <citation type="journal article" date="2019" name="Int. J. Syst. Evol. Microbiol.">
        <title>The Global Catalogue of Microorganisms (GCM) 10K type strain sequencing project: providing services to taxonomists for standard genome sequencing and annotation.</title>
        <authorList>
            <consortium name="The Broad Institute Genomics Platform"/>
            <consortium name="The Broad Institute Genome Sequencing Center for Infectious Disease"/>
            <person name="Wu L."/>
            <person name="Ma J."/>
        </authorList>
    </citation>
    <scope>NUCLEOTIDE SEQUENCE [LARGE SCALE GENOMIC DNA]</scope>
    <source>
        <strain evidence="5">JCM 15442</strain>
    </source>
</reference>
<keyword evidence="5" id="KW-1185">Reference proteome</keyword>
<dbReference type="InterPro" id="IPR006225">
    <property type="entry name" value="PsdUridine_synth_RluC/D"/>
</dbReference>
<dbReference type="NCBIfam" id="TIGR00005">
    <property type="entry name" value="rluA_subfam"/>
    <property type="match status" value="1"/>
</dbReference>
<evidence type="ECO:0000313" key="4">
    <source>
        <dbReference type="EMBL" id="GGL90769.1"/>
    </source>
</evidence>
<organism evidence="4 5">
    <name type="scientific">Deinococcus aerolatus</name>
    <dbReference type="NCBI Taxonomy" id="522487"/>
    <lineage>
        <taxon>Bacteria</taxon>
        <taxon>Thermotogati</taxon>
        <taxon>Deinococcota</taxon>
        <taxon>Deinococci</taxon>
        <taxon>Deinococcales</taxon>
        <taxon>Deinococcaceae</taxon>
        <taxon>Deinococcus</taxon>
    </lineage>
</organism>
<evidence type="ECO:0000313" key="5">
    <source>
        <dbReference type="Proteomes" id="UP000639973"/>
    </source>
</evidence>
<evidence type="ECO:0000256" key="2">
    <source>
        <dbReference type="RuleBase" id="RU362028"/>
    </source>
</evidence>
<comment type="function">
    <text evidence="2">Responsible for synthesis of pseudouridine from uracil.</text>
</comment>
<comment type="caution">
    <text evidence="4">The sequence shown here is derived from an EMBL/GenBank/DDBJ whole genome shotgun (WGS) entry which is preliminary data.</text>
</comment>
<protein>
    <recommendedName>
        <fullName evidence="2">Pseudouridine synthase</fullName>
        <ecNumber evidence="2">5.4.99.-</ecNumber>
    </recommendedName>
</protein>
<proteinExistence type="inferred from homology"/>
<dbReference type="Proteomes" id="UP000639973">
    <property type="component" value="Unassembled WGS sequence"/>
</dbReference>
<dbReference type="EMBL" id="BMOL01000019">
    <property type="protein sequence ID" value="GGL90769.1"/>
    <property type="molecule type" value="Genomic_DNA"/>
</dbReference>
<dbReference type="SUPFAM" id="SSF55120">
    <property type="entry name" value="Pseudouridine synthase"/>
    <property type="match status" value="1"/>
</dbReference>
<keyword evidence="2" id="KW-0413">Isomerase</keyword>
<dbReference type="CDD" id="cd02869">
    <property type="entry name" value="PseudoU_synth_RluA_like"/>
    <property type="match status" value="1"/>
</dbReference>
<dbReference type="InterPro" id="IPR006224">
    <property type="entry name" value="PsdUridine_synth_RluA-like_CS"/>
</dbReference>
<evidence type="ECO:0000256" key="1">
    <source>
        <dbReference type="ARBA" id="ARBA00010876"/>
    </source>
</evidence>
<dbReference type="EC" id="5.4.99.-" evidence="2"/>
<dbReference type="PANTHER" id="PTHR21600">
    <property type="entry name" value="MITOCHONDRIAL RNA PSEUDOURIDINE SYNTHASE"/>
    <property type="match status" value="1"/>
</dbReference>
<dbReference type="RefSeq" id="WP_188973591.1">
    <property type="nucleotide sequence ID" value="NZ_BMOL01000019.1"/>
</dbReference>
<gene>
    <name evidence="4" type="ORF">GCM10010840_31030</name>
</gene>
<dbReference type="InterPro" id="IPR020103">
    <property type="entry name" value="PsdUridine_synth_cat_dom_sf"/>
</dbReference>
<accession>A0ABQ2GE17</accession>
<comment type="similarity">
    <text evidence="1 2">Belongs to the pseudouridine synthase RluA family.</text>
</comment>
<dbReference type="InterPro" id="IPR006145">
    <property type="entry name" value="PsdUridine_synth_RsuA/RluA"/>
</dbReference>
<dbReference type="Pfam" id="PF00849">
    <property type="entry name" value="PseudoU_synth_2"/>
    <property type="match status" value="1"/>
</dbReference>
<feature type="domain" description="Pseudouridine synthase RsuA/RluA-like" evidence="3">
    <location>
        <begin position="96"/>
        <end position="242"/>
    </location>
</feature>
<comment type="catalytic activity">
    <reaction evidence="2">
        <text>a uridine in RNA = a pseudouridine in RNA</text>
        <dbReference type="Rhea" id="RHEA:48348"/>
        <dbReference type="Rhea" id="RHEA-COMP:12068"/>
        <dbReference type="Rhea" id="RHEA-COMP:12069"/>
        <dbReference type="ChEBI" id="CHEBI:65314"/>
        <dbReference type="ChEBI" id="CHEBI:65315"/>
    </reaction>
</comment>
<evidence type="ECO:0000259" key="3">
    <source>
        <dbReference type="Pfam" id="PF00849"/>
    </source>
</evidence>
<dbReference type="PANTHER" id="PTHR21600:SF88">
    <property type="entry name" value="RNA PSEUDOURIDINE SYNTHASE 5"/>
    <property type="match status" value="1"/>
</dbReference>
<name>A0ABQ2GE17_9DEIO</name>
<dbReference type="Gene3D" id="3.30.2350.10">
    <property type="entry name" value="Pseudouridine synthase"/>
    <property type="match status" value="1"/>
</dbReference>
<dbReference type="InterPro" id="IPR050188">
    <property type="entry name" value="RluA_PseudoU_synthase"/>
</dbReference>